<feature type="region of interest" description="Disordered" evidence="1">
    <location>
        <begin position="76"/>
        <end position="97"/>
    </location>
</feature>
<protein>
    <submittedName>
        <fullName evidence="3">Uncharacterized protein</fullName>
    </submittedName>
</protein>
<evidence type="ECO:0000313" key="3">
    <source>
        <dbReference type="EMBL" id="TNN46332.1"/>
    </source>
</evidence>
<organism evidence="3 4">
    <name type="scientific">Liparis tanakae</name>
    <name type="common">Tanaka's snailfish</name>
    <dbReference type="NCBI Taxonomy" id="230148"/>
    <lineage>
        <taxon>Eukaryota</taxon>
        <taxon>Metazoa</taxon>
        <taxon>Chordata</taxon>
        <taxon>Craniata</taxon>
        <taxon>Vertebrata</taxon>
        <taxon>Euteleostomi</taxon>
        <taxon>Actinopterygii</taxon>
        <taxon>Neopterygii</taxon>
        <taxon>Teleostei</taxon>
        <taxon>Neoteleostei</taxon>
        <taxon>Acanthomorphata</taxon>
        <taxon>Eupercaria</taxon>
        <taxon>Perciformes</taxon>
        <taxon>Cottioidei</taxon>
        <taxon>Cottales</taxon>
        <taxon>Liparidae</taxon>
        <taxon>Liparis</taxon>
    </lineage>
</organism>
<dbReference type="Proteomes" id="UP000314294">
    <property type="component" value="Unassembled WGS sequence"/>
</dbReference>
<gene>
    <name evidence="3" type="ORF">EYF80_043481</name>
</gene>
<comment type="caution">
    <text evidence="3">The sequence shown here is derived from an EMBL/GenBank/DDBJ whole genome shotgun (WGS) entry which is preliminary data.</text>
</comment>
<proteinExistence type="predicted"/>
<evidence type="ECO:0000256" key="2">
    <source>
        <dbReference type="SAM" id="SignalP"/>
    </source>
</evidence>
<feature type="chain" id="PRO_5021441846" evidence="2">
    <location>
        <begin position="26"/>
        <end position="211"/>
    </location>
</feature>
<feature type="signal peptide" evidence="2">
    <location>
        <begin position="1"/>
        <end position="25"/>
    </location>
</feature>
<name>A0A4Z2G1D7_9TELE</name>
<keyword evidence="2" id="KW-0732">Signal</keyword>
<sequence>MFVTISVRACGRYLVLVALLVDGDGEFGDVRDELIAFGFPQSLHADLQVFHQDFLKEKKKKRVFCNQCSHMNVAHGRLRRNNRQQQSPPQLGSAGVGPGQAVLEVQQHLGVSLVLPHLGRGHQHRADPLGQTLHLTGEGCGLQRGDDGKTYWLQSRQEFLVLPDSRLVDFSRTFMALSLFAKLLMMERDSWKRELPVSATSEISWLTAMMI</sequence>
<evidence type="ECO:0000313" key="4">
    <source>
        <dbReference type="Proteomes" id="UP000314294"/>
    </source>
</evidence>
<dbReference type="EMBL" id="SRLO01000795">
    <property type="protein sequence ID" value="TNN46332.1"/>
    <property type="molecule type" value="Genomic_DNA"/>
</dbReference>
<keyword evidence="4" id="KW-1185">Reference proteome</keyword>
<reference evidence="3 4" key="1">
    <citation type="submission" date="2019-03" db="EMBL/GenBank/DDBJ databases">
        <title>First draft genome of Liparis tanakae, snailfish: a comprehensive survey of snailfish specific genes.</title>
        <authorList>
            <person name="Kim W."/>
            <person name="Song I."/>
            <person name="Jeong J.-H."/>
            <person name="Kim D."/>
            <person name="Kim S."/>
            <person name="Ryu S."/>
            <person name="Song J.Y."/>
            <person name="Lee S.K."/>
        </authorList>
    </citation>
    <scope>NUCLEOTIDE SEQUENCE [LARGE SCALE GENOMIC DNA]</scope>
    <source>
        <tissue evidence="3">Muscle</tissue>
    </source>
</reference>
<evidence type="ECO:0000256" key="1">
    <source>
        <dbReference type="SAM" id="MobiDB-lite"/>
    </source>
</evidence>
<accession>A0A4Z2G1D7</accession>
<dbReference type="AlphaFoldDB" id="A0A4Z2G1D7"/>